<dbReference type="Proteomes" id="UP000189177">
    <property type="component" value="Unassembled WGS sequence"/>
</dbReference>
<keyword evidence="1" id="KW-0808">Transferase</keyword>
<dbReference type="AlphaFoldDB" id="A0A1V3A056"/>
<dbReference type="SUPFAM" id="SSF53335">
    <property type="entry name" value="S-adenosyl-L-methionine-dependent methyltransferases"/>
    <property type="match status" value="1"/>
</dbReference>
<evidence type="ECO:0000313" key="2">
    <source>
        <dbReference type="Proteomes" id="UP000189177"/>
    </source>
</evidence>
<dbReference type="OrthoDB" id="7273451at2"/>
<dbReference type="GO" id="GO:0032259">
    <property type="term" value="P:methylation"/>
    <property type="evidence" value="ECO:0007669"/>
    <property type="project" value="UniProtKB-KW"/>
</dbReference>
<accession>A0A1V3A056</accession>
<organism evidence="1 2">
    <name type="scientific">Thioalkalivibrio halophilus</name>
    <dbReference type="NCBI Taxonomy" id="252474"/>
    <lineage>
        <taxon>Bacteria</taxon>
        <taxon>Pseudomonadati</taxon>
        <taxon>Pseudomonadota</taxon>
        <taxon>Gammaproteobacteria</taxon>
        <taxon>Chromatiales</taxon>
        <taxon>Ectothiorhodospiraceae</taxon>
        <taxon>Thioalkalivibrio</taxon>
    </lineage>
</organism>
<keyword evidence="2" id="KW-1185">Reference proteome</keyword>
<comment type="caution">
    <text evidence="1">The sequence shown here is derived from an EMBL/GenBank/DDBJ whole genome shotgun (WGS) entry which is preliminary data.</text>
</comment>
<dbReference type="RefSeq" id="WP_077243840.1">
    <property type="nucleotide sequence ID" value="NZ_MUZR01000010.1"/>
</dbReference>
<proteinExistence type="predicted"/>
<dbReference type="EMBL" id="MUZR01000010">
    <property type="protein sequence ID" value="OOC10734.1"/>
    <property type="molecule type" value="Genomic_DNA"/>
</dbReference>
<dbReference type="GO" id="GO:0008168">
    <property type="term" value="F:methyltransferase activity"/>
    <property type="evidence" value="ECO:0007669"/>
    <property type="project" value="UniProtKB-KW"/>
</dbReference>
<evidence type="ECO:0000313" key="1">
    <source>
        <dbReference type="EMBL" id="OOC10734.1"/>
    </source>
</evidence>
<protein>
    <submittedName>
        <fullName evidence="1">SAM-dependent methyltransferase</fullName>
    </submittedName>
</protein>
<reference evidence="1 2" key="1">
    <citation type="submission" date="2017-02" db="EMBL/GenBank/DDBJ databases">
        <title>Genomic diversity within the haloalkaliphilic genus Thioalkalivibrio.</title>
        <authorList>
            <person name="Ahn A.-C."/>
            <person name="Meier-Kolthoff J."/>
            <person name="Overmars L."/>
            <person name="Richter M."/>
            <person name="Woyke T."/>
            <person name="Sorokin D.Y."/>
            <person name="Muyzer G."/>
        </authorList>
    </citation>
    <scope>NUCLEOTIDE SEQUENCE [LARGE SCALE GENOMIC DNA]</scope>
    <source>
        <strain evidence="1 2">HL17</strain>
    </source>
</reference>
<dbReference type="STRING" id="252474.B1A74_04025"/>
<dbReference type="InterPro" id="IPR029063">
    <property type="entry name" value="SAM-dependent_MTases_sf"/>
</dbReference>
<sequence>MSEHFDREWLGLREPVDHAARPASLADALAEWVVRVRGANEAPLRVLDLGAGSGSNLRWLAPRLPDPQLWTLVDHDASLLDAARRDAGGERVEHLRVEDFAAAPPALPGAAPAPLLVTGAALLDLVSARWLDALVAACAARGAAVLFALSYDGRIEWSQPDPEDAALLAAVNRHQGTDKGFGPALGPGAAMHLERALERHGYRVEAAASPWELDAARPALVRALIDGWAEAAAAMEPTRAGDFRAWAGRRRAAVIGDGCRLRVGHRDVLGLPPAPGRGSGSGVAAG</sequence>
<keyword evidence="1" id="KW-0489">Methyltransferase</keyword>
<gene>
    <name evidence="1" type="ORF">B1A74_04025</name>
</gene>
<name>A0A1V3A056_9GAMM</name>
<dbReference type="Gene3D" id="3.40.50.150">
    <property type="entry name" value="Vaccinia Virus protein VP39"/>
    <property type="match status" value="1"/>
</dbReference>